<comment type="caution">
    <text evidence="2">The sequence shown here is derived from an EMBL/GenBank/DDBJ whole genome shotgun (WGS) entry which is preliminary data.</text>
</comment>
<dbReference type="RefSeq" id="WP_004828794.1">
    <property type="nucleotide sequence ID" value="NZ_JRMW01000032.1"/>
</dbReference>
<evidence type="ECO:0008006" key="4">
    <source>
        <dbReference type="Google" id="ProtNLM"/>
    </source>
</evidence>
<proteinExistence type="predicted"/>
<keyword evidence="1" id="KW-0472">Membrane</keyword>
<protein>
    <recommendedName>
        <fullName evidence="4">SdpI/YhfL protein family</fullName>
    </recommendedName>
</protein>
<dbReference type="Proteomes" id="UP000029579">
    <property type="component" value="Unassembled WGS sequence"/>
</dbReference>
<organism evidence="2 3">
    <name type="scientific">Anaerococcus lactolyticus S7-1-13</name>
    <dbReference type="NCBI Taxonomy" id="1284686"/>
    <lineage>
        <taxon>Bacteria</taxon>
        <taxon>Bacillati</taxon>
        <taxon>Bacillota</taxon>
        <taxon>Tissierellia</taxon>
        <taxon>Tissierellales</taxon>
        <taxon>Peptoniphilaceae</taxon>
        <taxon>Anaerococcus</taxon>
    </lineage>
</organism>
<dbReference type="OrthoDB" id="3173919at2"/>
<gene>
    <name evidence="2" type="ORF">HMPREF1630_04650</name>
</gene>
<evidence type="ECO:0000256" key="1">
    <source>
        <dbReference type="SAM" id="Phobius"/>
    </source>
</evidence>
<reference evidence="2 3" key="1">
    <citation type="submission" date="2014-07" db="EMBL/GenBank/DDBJ databases">
        <authorList>
            <person name="McCorrison J."/>
            <person name="Sanka R."/>
            <person name="Torralba M."/>
            <person name="Gillis M."/>
            <person name="Haft D.H."/>
            <person name="Methe B."/>
            <person name="Sutton G."/>
            <person name="Nelson K.E."/>
        </authorList>
    </citation>
    <scope>NUCLEOTIDE SEQUENCE [LARGE SCALE GENOMIC DNA]</scope>
    <source>
        <strain evidence="2 3">S7-1-13</strain>
    </source>
</reference>
<dbReference type="InterPro" id="IPR025962">
    <property type="entry name" value="SdpI/YhfL"/>
</dbReference>
<dbReference type="AlphaFoldDB" id="A0A095X2P9"/>
<feature type="transmembrane region" description="Helical" evidence="1">
    <location>
        <begin position="85"/>
        <end position="102"/>
    </location>
</feature>
<feature type="transmembrane region" description="Helical" evidence="1">
    <location>
        <begin position="6"/>
        <end position="25"/>
    </location>
</feature>
<name>A0A095X2P9_9FIRM</name>
<evidence type="ECO:0000313" key="2">
    <source>
        <dbReference type="EMBL" id="KGF04305.1"/>
    </source>
</evidence>
<dbReference type="eggNOG" id="COG5658">
    <property type="taxonomic scope" value="Bacteria"/>
</dbReference>
<dbReference type="Pfam" id="PF13630">
    <property type="entry name" value="SdpI"/>
    <property type="match status" value="1"/>
</dbReference>
<feature type="transmembrane region" description="Helical" evidence="1">
    <location>
        <begin position="54"/>
        <end position="73"/>
    </location>
</feature>
<sequence length="112" mass="13190">MKFEDLVIFLFPAYFVFVGFTSNMIKDKPIDKKYGYRTPLSTKNKHNWYFANSYMAKGSFALAFAFIIIGLLINHYVDMTRLRRIIFVVIEFMSFIVLGISLEMRLKTAHKK</sequence>
<keyword evidence="1" id="KW-0812">Transmembrane</keyword>
<dbReference type="EMBL" id="JRMW01000032">
    <property type="protein sequence ID" value="KGF04305.1"/>
    <property type="molecule type" value="Genomic_DNA"/>
</dbReference>
<accession>A0A095X2P9</accession>
<keyword evidence="1" id="KW-1133">Transmembrane helix</keyword>
<evidence type="ECO:0000313" key="3">
    <source>
        <dbReference type="Proteomes" id="UP000029579"/>
    </source>
</evidence>